<protein>
    <submittedName>
        <fullName evidence="4">GNAT family N-acetyltransferase</fullName>
    </submittedName>
</protein>
<keyword evidence="1 4" id="KW-0808">Transferase</keyword>
<accession>A0A6L9E7L3</accession>
<reference evidence="4 5" key="1">
    <citation type="submission" date="2020-01" db="EMBL/GenBank/DDBJ databases">
        <title>Bacteria diversity of Porities sp.</title>
        <authorList>
            <person name="Wang G."/>
        </authorList>
    </citation>
    <scope>NUCLEOTIDE SEQUENCE [LARGE SCALE GENOMIC DNA]</scope>
    <source>
        <strain evidence="4 5">R33</strain>
    </source>
</reference>
<dbReference type="PROSITE" id="PS51186">
    <property type="entry name" value="GNAT"/>
    <property type="match status" value="1"/>
</dbReference>
<sequence>MPKFRSANREDADNIAALHAKNWQLNYRGMLDDHYLDHQVIDDREKVWNERLSDPDPDLCIILAEEGPELIGFGCMFFDENEQYGSYLDNLHVAAEHSGKGIGKKLMSALATEIVRKGKRPDMYLWVLTGNLGAIKLYEKLKGQRKEQLWERELGNKAVEKIRYYWPDVSELILAEPK</sequence>
<dbReference type="Pfam" id="PF00583">
    <property type="entry name" value="Acetyltransf_1"/>
    <property type="match status" value="1"/>
</dbReference>
<dbReference type="InterPro" id="IPR000182">
    <property type="entry name" value="GNAT_dom"/>
</dbReference>
<dbReference type="Proteomes" id="UP000475249">
    <property type="component" value="Unassembled WGS sequence"/>
</dbReference>
<dbReference type="Gene3D" id="3.40.630.30">
    <property type="match status" value="1"/>
</dbReference>
<dbReference type="GO" id="GO:0016747">
    <property type="term" value="F:acyltransferase activity, transferring groups other than amino-acyl groups"/>
    <property type="evidence" value="ECO:0007669"/>
    <property type="project" value="InterPro"/>
</dbReference>
<feature type="domain" description="N-acetyltransferase" evidence="3">
    <location>
        <begin position="2"/>
        <end position="178"/>
    </location>
</feature>
<proteinExistence type="predicted"/>
<dbReference type="InterPro" id="IPR016181">
    <property type="entry name" value="Acyl_CoA_acyltransferase"/>
</dbReference>
<dbReference type="InterPro" id="IPR050680">
    <property type="entry name" value="YpeA/RimI_acetyltransf"/>
</dbReference>
<evidence type="ECO:0000313" key="4">
    <source>
        <dbReference type="EMBL" id="NAS10449.1"/>
    </source>
</evidence>
<dbReference type="AlphaFoldDB" id="A0A6L9E7L3"/>
<dbReference type="EMBL" id="WXYO01000001">
    <property type="protein sequence ID" value="NAS10449.1"/>
    <property type="molecule type" value="Genomic_DNA"/>
</dbReference>
<name>A0A6L9E7L3_9FLAO</name>
<dbReference type="CDD" id="cd04301">
    <property type="entry name" value="NAT_SF"/>
    <property type="match status" value="1"/>
</dbReference>
<dbReference type="SUPFAM" id="SSF55729">
    <property type="entry name" value="Acyl-CoA N-acyltransferases (Nat)"/>
    <property type="match status" value="1"/>
</dbReference>
<dbReference type="RefSeq" id="WP_161433261.1">
    <property type="nucleotide sequence ID" value="NZ_WXYO01000001.1"/>
</dbReference>
<evidence type="ECO:0000256" key="2">
    <source>
        <dbReference type="ARBA" id="ARBA00023315"/>
    </source>
</evidence>
<comment type="caution">
    <text evidence="4">The sequence shown here is derived from an EMBL/GenBank/DDBJ whole genome shotgun (WGS) entry which is preliminary data.</text>
</comment>
<dbReference type="PANTHER" id="PTHR43420">
    <property type="entry name" value="ACETYLTRANSFERASE"/>
    <property type="match status" value="1"/>
</dbReference>
<evidence type="ECO:0000256" key="1">
    <source>
        <dbReference type="ARBA" id="ARBA00022679"/>
    </source>
</evidence>
<evidence type="ECO:0000259" key="3">
    <source>
        <dbReference type="PROSITE" id="PS51186"/>
    </source>
</evidence>
<keyword evidence="5" id="KW-1185">Reference proteome</keyword>
<evidence type="ECO:0000313" key="5">
    <source>
        <dbReference type="Proteomes" id="UP000475249"/>
    </source>
</evidence>
<gene>
    <name evidence="4" type="ORF">GTQ38_00445</name>
</gene>
<organism evidence="4 5">
    <name type="scientific">Poritiphilus flavus</name>
    <dbReference type="NCBI Taxonomy" id="2697053"/>
    <lineage>
        <taxon>Bacteria</taxon>
        <taxon>Pseudomonadati</taxon>
        <taxon>Bacteroidota</taxon>
        <taxon>Flavobacteriia</taxon>
        <taxon>Flavobacteriales</taxon>
        <taxon>Flavobacteriaceae</taxon>
        <taxon>Poritiphilus</taxon>
    </lineage>
</organism>
<keyword evidence="2" id="KW-0012">Acyltransferase</keyword>